<protein>
    <submittedName>
        <fullName evidence="4">NAD(P)-dependent dehydrogenase, short-chain alcohol dehydrogenase family</fullName>
    </submittedName>
</protein>
<dbReference type="SUPFAM" id="SSF51735">
    <property type="entry name" value="NAD(P)-binding Rossmann-fold domains"/>
    <property type="match status" value="1"/>
</dbReference>
<dbReference type="AlphaFoldDB" id="A0A0S4QT84"/>
<sequence>MTETAAFRYDGKRVLVVGGATGMGAAAARAVSALGAEVVVMDRAPVDYPVDQQITVDLTDPGALDAAIDQVTGPLHAVFSAAGIAGGPAVMRVNFIAHRHLAERLVQDGTLVPGSAICMISSVAGLGWQNHLPLLVDFLATPDYASADAWVDGHDGTCTYMFSKQAINAYVARESYPLLTKGIRINAVCPGPTDTPLARANTWLGFDEQYRKATATAPLRADEIADVMAFLNSSAAAGVSGVSLLVDSGHVMSSIGGSWETGRPVIEFLMTQRSV</sequence>
<reference evidence="5" key="1">
    <citation type="submission" date="2015-11" db="EMBL/GenBank/DDBJ databases">
        <authorList>
            <person name="Varghese N."/>
        </authorList>
    </citation>
    <scope>NUCLEOTIDE SEQUENCE [LARGE SCALE GENOMIC DNA]</scope>
    <source>
        <strain evidence="5">DSM 45899</strain>
    </source>
</reference>
<evidence type="ECO:0000256" key="1">
    <source>
        <dbReference type="ARBA" id="ARBA00006484"/>
    </source>
</evidence>
<dbReference type="InterPro" id="IPR001509">
    <property type="entry name" value="Epimerase_deHydtase"/>
</dbReference>
<dbReference type="RefSeq" id="WP_091279404.1">
    <property type="nucleotide sequence ID" value="NZ_FAOZ01000013.1"/>
</dbReference>
<keyword evidence="5" id="KW-1185">Reference proteome</keyword>
<evidence type="ECO:0000313" key="4">
    <source>
        <dbReference type="EMBL" id="CUU57638.1"/>
    </source>
</evidence>
<dbReference type="PRINTS" id="PR00081">
    <property type="entry name" value="GDHRDH"/>
</dbReference>
<comment type="similarity">
    <text evidence="1">Belongs to the short-chain dehydrogenases/reductases (SDR) family.</text>
</comment>
<dbReference type="Gene3D" id="3.40.50.720">
    <property type="entry name" value="NAD(P)-binding Rossmann-like Domain"/>
    <property type="match status" value="1"/>
</dbReference>
<dbReference type="Pfam" id="PF13561">
    <property type="entry name" value="adh_short_C2"/>
    <property type="match status" value="1"/>
</dbReference>
<dbReference type="InterPro" id="IPR036291">
    <property type="entry name" value="NAD(P)-bd_dom_sf"/>
</dbReference>
<dbReference type="Proteomes" id="UP000198802">
    <property type="component" value="Unassembled WGS sequence"/>
</dbReference>
<accession>A0A0S4QT84</accession>
<organism evidence="4 5">
    <name type="scientific">Parafrankia irregularis</name>
    <dbReference type="NCBI Taxonomy" id="795642"/>
    <lineage>
        <taxon>Bacteria</taxon>
        <taxon>Bacillati</taxon>
        <taxon>Actinomycetota</taxon>
        <taxon>Actinomycetes</taxon>
        <taxon>Frankiales</taxon>
        <taxon>Frankiaceae</taxon>
        <taxon>Parafrankia</taxon>
    </lineage>
</organism>
<keyword evidence="2" id="KW-0560">Oxidoreductase</keyword>
<proteinExistence type="inferred from homology"/>
<dbReference type="EMBL" id="FAOZ01000013">
    <property type="protein sequence ID" value="CUU57638.1"/>
    <property type="molecule type" value="Genomic_DNA"/>
</dbReference>
<dbReference type="Pfam" id="PF01370">
    <property type="entry name" value="Epimerase"/>
    <property type="match status" value="1"/>
</dbReference>
<dbReference type="InterPro" id="IPR002347">
    <property type="entry name" value="SDR_fam"/>
</dbReference>
<evidence type="ECO:0000313" key="5">
    <source>
        <dbReference type="Proteomes" id="UP000198802"/>
    </source>
</evidence>
<dbReference type="PANTHER" id="PTHR43477">
    <property type="entry name" value="DIHYDROANTICAPSIN 7-DEHYDROGENASE"/>
    <property type="match status" value="1"/>
</dbReference>
<dbReference type="GO" id="GO:0016491">
    <property type="term" value="F:oxidoreductase activity"/>
    <property type="evidence" value="ECO:0007669"/>
    <property type="project" value="UniProtKB-KW"/>
</dbReference>
<dbReference type="PANTHER" id="PTHR43477:SF1">
    <property type="entry name" value="DIHYDROANTICAPSIN 7-DEHYDROGENASE"/>
    <property type="match status" value="1"/>
</dbReference>
<evidence type="ECO:0000256" key="2">
    <source>
        <dbReference type="ARBA" id="ARBA00023002"/>
    </source>
</evidence>
<feature type="domain" description="NAD-dependent epimerase/dehydratase" evidence="3">
    <location>
        <begin position="14"/>
        <end position="89"/>
    </location>
</feature>
<gene>
    <name evidence="4" type="ORF">Ga0074812_113136</name>
</gene>
<name>A0A0S4QT84_9ACTN</name>
<evidence type="ECO:0000259" key="3">
    <source>
        <dbReference type="Pfam" id="PF01370"/>
    </source>
</evidence>
<dbReference type="InterPro" id="IPR051122">
    <property type="entry name" value="SDR_DHRS6-like"/>
</dbReference>